<dbReference type="AlphaFoldDB" id="A0A2Z4FR60"/>
<sequence length="105" mass="11661">MRWRLFENTAGSASYRVGQGEQIFSARGAPAARMAKQARQADRNNDILKLNTIRAMLAQSMRAMCIPLNLRRLSPSNRAGPAPDARPSLFPMSCLIYFCDTEDGV</sequence>
<evidence type="ECO:0000313" key="1">
    <source>
        <dbReference type="EMBL" id="AWV91108.1"/>
    </source>
</evidence>
<gene>
    <name evidence="1" type="ORF">DN745_17930</name>
</gene>
<name>A0A2Z4FR60_9DELT</name>
<evidence type="ECO:0000313" key="2">
    <source>
        <dbReference type="Proteomes" id="UP000249799"/>
    </source>
</evidence>
<keyword evidence="2" id="KW-1185">Reference proteome</keyword>
<accession>A0A2Z4FR60</accession>
<dbReference type="KEGG" id="bsed:DN745_17930"/>
<dbReference type="Proteomes" id="UP000249799">
    <property type="component" value="Chromosome"/>
</dbReference>
<reference evidence="1 2" key="1">
    <citation type="submission" date="2018-06" db="EMBL/GenBank/DDBJ databases">
        <title>Lujinxingia sediminis gen. nov. sp. nov., a new facultative anaerobic member of the class Deltaproteobacteria, and proposal of Lujinxingaceae fam. nov.</title>
        <authorList>
            <person name="Guo L.-Y."/>
            <person name="Li C.-M."/>
            <person name="Wang S."/>
            <person name="Du Z.-J."/>
        </authorList>
    </citation>
    <scope>NUCLEOTIDE SEQUENCE [LARGE SCALE GENOMIC DNA]</scope>
    <source>
        <strain evidence="1 2">FA350</strain>
    </source>
</reference>
<dbReference type="EMBL" id="CP030032">
    <property type="protein sequence ID" value="AWV91108.1"/>
    <property type="molecule type" value="Genomic_DNA"/>
</dbReference>
<protein>
    <submittedName>
        <fullName evidence="1">Uncharacterized protein</fullName>
    </submittedName>
</protein>
<organism evidence="1 2">
    <name type="scientific">Bradymonas sediminis</name>
    <dbReference type="NCBI Taxonomy" id="1548548"/>
    <lineage>
        <taxon>Bacteria</taxon>
        <taxon>Deltaproteobacteria</taxon>
        <taxon>Bradymonadales</taxon>
        <taxon>Bradymonadaceae</taxon>
        <taxon>Bradymonas</taxon>
    </lineage>
</organism>
<proteinExistence type="predicted"/>